<dbReference type="AlphaFoldDB" id="A0A5C6A951"/>
<evidence type="ECO:0000313" key="3">
    <source>
        <dbReference type="Proteomes" id="UP000317421"/>
    </source>
</evidence>
<dbReference type="OrthoDB" id="232833at2"/>
<comment type="caution">
    <text evidence="2">The sequence shown here is derived from an EMBL/GenBank/DDBJ whole genome shotgun (WGS) entry which is preliminary data.</text>
</comment>
<dbReference type="RefSeq" id="WP_146445753.1">
    <property type="nucleotide sequence ID" value="NZ_SJPR01000004.1"/>
</dbReference>
<protein>
    <submittedName>
        <fullName evidence="2">Uncharacterized protein</fullName>
    </submittedName>
</protein>
<sequence precursor="true">MLRLEKKCRLLRVGLAAAVALLGATAEARRPDGELELTVVDAADGQPLAARLHLRDSRNRPASPDRTPEPWGVAPLGDHAYVDGAATLGLRRGAYRFDLDAGPEFRTQHGHFEIVRHAQDSKRVAMQRFANLADEGWAGADLATCRPKADLPLLQRAEQLAYTPTVTAEWRDGAWAPPELAERRRRDKDPAGATALWNDPRGVVWLVDPDGTRNIDELPTPAESSVAFMKAAREGGWRSVASITSRELPLWIAHELVDAVVVIDGWAESPAGAEAVQRGRQPDRLRFPGKQGPGRWRRALYESLTEAGVRLPPVALSGSGLTTEPIGSSRGYAFTESDLTADAWWDAADDLAMVVTNGPLLRPFIDGAPPGETFLLGADGTRTLSISLSLATRTKIDYLEIVKDGRVAHSVRLADFAAAGGKLPGVAFDAPGWLSVAAVAETQDHYELAMSAPWFVEGAASGRADTEARDQWLEALRAAKVDFGDTDPAAYAEAEVFWSSPAR</sequence>
<dbReference type="EMBL" id="SJPR01000004">
    <property type="protein sequence ID" value="TWT95956.1"/>
    <property type="molecule type" value="Genomic_DNA"/>
</dbReference>
<evidence type="ECO:0000313" key="2">
    <source>
        <dbReference type="EMBL" id="TWT95956.1"/>
    </source>
</evidence>
<proteinExistence type="predicted"/>
<reference evidence="2 3" key="1">
    <citation type="submission" date="2019-02" db="EMBL/GenBank/DDBJ databases">
        <title>Deep-cultivation of Planctomycetes and their phenomic and genomic characterization uncovers novel biology.</title>
        <authorList>
            <person name="Wiegand S."/>
            <person name="Jogler M."/>
            <person name="Boedeker C."/>
            <person name="Pinto D."/>
            <person name="Vollmers J."/>
            <person name="Rivas-Marin E."/>
            <person name="Kohn T."/>
            <person name="Peeters S.H."/>
            <person name="Heuer A."/>
            <person name="Rast P."/>
            <person name="Oberbeckmann S."/>
            <person name="Bunk B."/>
            <person name="Jeske O."/>
            <person name="Meyerdierks A."/>
            <person name="Storesund J.E."/>
            <person name="Kallscheuer N."/>
            <person name="Luecker S."/>
            <person name="Lage O.M."/>
            <person name="Pohl T."/>
            <person name="Merkel B.J."/>
            <person name="Hornburger P."/>
            <person name="Mueller R.-W."/>
            <person name="Bruemmer F."/>
            <person name="Labrenz M."/>
            <person name="Spormann A.M."/>
            <person name="Op Den Camp H."/>
            <person name="Overmann J."/>
            <person name="Amann R."/>
            <person name="Jetten M.S.M."/>
            <person name="Mascher T."/>
            <person name="Medema M.H."/>
            <person name="Devos D.P."/>
            <person name="Kaster A.-K."/>
            <person name="Ovreas L."/>
            <person name="Rohde M."/>
            <person name="Galperin M.Y."/>
            <person name="Jogler C."/>
        </authorList>
    </citation>
    <scope>NUCLEOTIDE SEQUENCE [LARGE SCALE GENOMIC DNA]</scope>
    <source>
        <strain evidence="2 3">Pla108</strain>
    </source>
</reference>
<evidence type="ECO:0000256" key="1">
    <source>
        <dbReference type="SAM" id="SignalP"/>
    </source>
</evidence>
<dbReference type="Proteomes" id="UP000317421">
    <property type="component" value="Unassembled WGS sequence"/>
</dbReference>
<gene>
    <name evidence="2" type="ORF">Pla108_30330</name>
</gene>
<accession>A0A5C6A951</accession>
<keyword evidence="1" id="KW-0732">Signal</keyword>
<organism evidence="2 3">
    <name type="scientific">Botrimarina colliarenosi</name>
    <dbReference type="NCBI Taxonomy" id="2528001"/>
    <lineage>
        <taxon>Bacteria</taxon>
        <taxon>Pseudomonadati</taxon>
        <taxon>Planctomycetota</taxon>
        <taxon>Planctomycetia</taxon>
        <taxon>Pirellulales</taxon>
        <taxon>Lacipirellulaceae</taxon>
        <taxon>Botrimarina</taxon>
    </lineage>
</organism>
<feature type="signal peptide" evidence="1">
    <location>
        <begin position="1"/>
        <end position="28"/>
    </location>
</feature>
<keyword evidence="3" id="KW-1185">Reference proteome</keyword>
<feature type="chain" id="PRO_5022666121" evidence="1">
    <location>
        <begin position="29"/>
        <end position="503"/>
    </location>
</feature>
<name>A0A5C6A951_9BACT</name>